<dbReference type="EMBL" id="CP168151">
    <property type="protein sequence ID" value="XFD39455.1"/>
    <property type="molecule type" value="Genomic_DNA"/>
</dbReference>
<protein>
    <submittedName>
        <fullName evidence="1">DUF3278 domain-containing protein</fullName>
    </submittedName>
</protein>
<proteinExistence type="predicted"/>
<accession>A0ACD5DEI6</accession>
<evidence type="ECO:0000313" key="1">
    <source>
        <dbReference type="EMBL" id="XFD39455.1"/>
    </source>
</evidence>
<organism evidence="1 2">
    <name type="scientific">Lentilactobacillus terminaliae</name>
    <dbReference type="NCBI Taxonomy" id="3003483"/>
    <lineage>
        <taxon>Bacteria</taxon>
        <taxon>Bacillati</taxon>
        <taxon>Bacillota</taxon>
        <taxon>Bacilli</taxon>
        <taxon>Lactobacillales</taxon>
        <taxon>Lactobacillaceae</taxon>
        <taxon>Lentilactobacillus</taxon>
    </lineage>
</organism>
<sequence>MNAINKWFWGLEANLDEVQKQELAAMNNKLFALAITLNILIMTISLIWDIYQRQLSMHTILIAIMLLIISGYAMFLSRTTIGRYVITKEITSEKKYRSIIKHLRIRTILQTIYYFVVYTLLSVFGSSYILNEKPTTWDFGIALITSIFVGLFMYIWNKSKIKRNF</sequence>
<dbReference type="Proteomes" id="UP001149860">
    <property type="component" value="Chromosome"/>
</dbReference>
<gene>
    <name evidence="1" type="ORF">O0236_008635</name>
</gene>
<evidence type="ECO:0000313" key="2">
    <source>
        <dbReference type="Proteomes" id="UP001149860"/>
    </source>
</evidence>
<keyword evidence="2" id="KW-1185">Reference proteome</keyword>
<reference evidence="1" key="1">
    <citation type="submission" date="2024-08" db="EMBL/GenBank/DDBJ databases">
        <title>Lentilactobacillus sp. nov., isolated from tree bark.</title>
        <authorList>
            <person name="Phuengjayaem S."/>
            <person name="Tanasupawat S."/>
        </authorList>
    </citation>
    <scope>NUCLEOTIDE SEQUENCE</scope>
    <source>
        <strain evidence="1">SPB1-3</strain>
    </source>
</reference>
<name>A0ACD5DEI6_9LACO</name>